<accession>A0A0G4FVX6</accession>
<feature type="transmembrane region" description="Helical" evidence="2">
    <location>
        <begin position="12"/>
        <end position="29"/>
    </location>
</feature>
<dbReference type="SUPFAM" id="SSF56281">
    <property type="entry name" value="Metallo-hydrolase/oxidoreductase"/>
    <property type="match status" value="1"/>
</dbReference>
<dbReference type="SMART" id="SM00849">
    <property type="entry name" value="Lactamase_B"/>
    <property type="match status" value="1"/>
</dbReference>
<proteinExistence type="predicted"/>
<dbReference type="InParanoid" id="A0A0G4FVX6"/>
<evidence type="ECO:0000259" key="3">
    <source>
        <dbReference type="SMART" id="SM00849"/>
    </source>
</evidence>
<dbReference type="OMA" id="RYCFSGD"/>
<sequence length="395" mass="44254">MSSESADKHWRYAALAAAALGTSSALVYLGSKWRAAKREEEKLMEYKILTPAAPPAGEFGAVDVNLDLCCGLGCCRNACPSVFGEAALFRAYVKKQPSTREEFIQTRRAVKSCPPKAIHWTKLPAGLMKETSEWEGFPELIDSGDGYEFYCLGAVTHTLGTESYLIVREGRGNVMVEPASHTKQVVDFVMQRGGVKYLVLTHRDHTKGHSFWRMQTGCKRVLHSDEMCYLSVGPFESTYGLEHWVRGKGPVSSLPDGDPDVKLIHTPGHTKGHLCVLYKDRLLMTGDHLCYSHRVKSLMCIRAVCWDNWRTQLESVKMLKQFSFLWVLPSHGQRYKAPSVSAMRGQLDQCVRLCSAYPPGKEPTPFGPNDVTKSFYRHRPYDPPSAESDEDSPVQ</sequence>
<keyword evidence="5" id="KW-1185">Reference proteome</keyword>
<dbReference type="AlphaFoldDB" id="A0A0G4FVX6"/>
<name>A0A0G4FVX6_VITBC</name>
<keyword evidence="2" id="KW-0812">Transmembrane</keyword>
<protein>
    <recommendedName>
        <fullName evidence="3">Metallo-beta-lactamase domain-containing protein</fullName>
    </recommendedName>
</protein>
<feature type="domain" description="Metallo-beta-lactamase" evidence="3">
    <location>
        <begin position="160"/>
        <end position="331"/>
    </location>
</feature>
<dbReference type="STRING" id="1169540.A0A0G4FVX6"/>
<dbReference type="Gene3D" id="3.60.15.10">
    <property type="entry name" value="Ribonuclease Z/Hydroxyacylglutathione hydrolase-like"/>
    <property type="match status" value="1"/>
</dbReference>
<dbReference type="Gene3D" id="3.30.70.20">
    <property type="match status" value="1"/>
</dbReference>
<dbReference type="Pfam" id="PF13370">
    <property type="entry name" value="Fer4_13"/>
    <property type="match status" value="1"/>
</dbReference>
<evidence type="ECO:0000313" key="5">
    <source>
        <dbReference type="Proteomes" id="UP000041254"/>
    </source>
</evidence>
<dbReference type="SUPFAM" id="SSF54862">
    <property type="entry name" value="4Fe-4S ferredoxins"/>
    <property type="match status" value="1"/>
</dbReference>
<organism evidence="4 5">
    <name type="scientific">Vitrella brassicaformis (strain CCMP3155)</name>
    <dbReference type="NCBI Taxonomy" id="1169540"/>
    <lineage>
        <taxon>Eukaryota</taxon>
        <taxon>Sar</taxon>
        <taxon>Alveolata</taxon>
        <taxon>Colpodellida</taxon>
        <taxon>Vitrellaceae</taxon>
        <taxon>Vitrella</taxon>
    </lineage>
</organism>
<dbReference type="Proteomes" id="UP000041254">
    <property type="component" value="Unassembled WGS sequence"/>
</dbReference>
<gene>
    <name evidence="4" type="ORF">Vbra_16294</name>
</gene>
<dbReference type="Pfam" id="PF00753">
    <property type="entry name" value="Lactamase_B"/>
    <property type="match status" value="1"/>
</dbReference>
<dbReference type="PANTHER" id="PTHR42773">
    <property type="entry name" value="METALLO-BETA-LACTAMASE-RELATED"/>
    <property type="match status" value="1"/>
</dbReference>
<evidence type="ECO:0000313" key="4">
    <source>
        <dbReference type="EMBL" id="CEM19038.1"/>
    </source>
</evidence>
<dbReference type="InterPro" id="IPR001279">
    <property type="entry name" value="Metallo-B-lactamas"/>
</dbReference>
<evidence type="ECO:0000256" key="2">
    <source>
        <dbReference type="SAM" id="Phobius"/>
    </source>
</evidence>
<dbReference type="InterPro" id="IPR036866">
    <property type="entry name" value="RibonucZ/Hydroxyglut_hydro"/>
</dbReference>
<reference evidence="4 5" key="1">
    <citation type="submission" date="2014-11" db="EMBL/GenBank/DDBJ databases">
        <authorList>
            <person name="Zhu J."/>
            <person name="Qi W."/>
            <person name="Song R."/>
        </authorList>
    </citation>
    <scope>NUCLEOTIDE SEQUENCE [LARGE SCALE GENOMIC DNA]</scope>
</reference>
<feature type="region of interest" description="Disordered" evidence="1">
    <location>
        <begin position="361"/>
        <end position="395"/>
    </location>
</feature>
<dbReference type="OrthoDB" id="17458at2759"/>
<keyword evidence="2" id="KW-1133">Transmembrane helix</keyword>
<dbReference type="PANTHER" id="PTHR42773:SF1">
    <property type="entry name" value="METALLO-BETA-LACTAMASE FAMILY PROTEIN"/>
    <property type="match status" value="1"/>
</dbReference>
<dbReference type="CDD" id="cd07727">
    <property type="entry name" value="YmaE-like_MBL-fold"/>
    <property type="match status" value="1"/>
</dbReference>
<evidence type="ECO:0000256" key="1">
    <source>
        <dbReference type="SAM" id="MobiDB-lite"/>
    </source>
</evidence>
<dbReference type="EMBL" id="CDMY01000510">
    <property type="protein sequence ID" value="CEM19038.1"/>
    <property type="molecule type" value="Genomic_DNA"/>
</dbReference>
<keyword evidence="2" id="KW-0472">Membrane</keyword>
<dbReference type="VEuPathDB" id="CryptoDB:Vbra_16294"/>